<evidence type="ECO:0000256" key="2">
    <source>
        <dbReference type="ARBA" id="ARBA00022481"/>
    </source>
</evidence>
<keyword evidence="4" id="KW-0807">Transducer</keyword>
<dbReference type="GO" id="GO:0004888">
    <property type="term" value="F:transmembrane signaling receptor activity"/>
    <property type="evidence" value="ECO:0007669"/>
    <property type="project" value="TreeGrafter"/>
</dbReference>
<proteinExistence type="inferred from homology"/>
<evidence type="ECO:0000256" key="3">
    <source>
        <dbReference type="ARBA" id="ARBA00029447"/>
    </source>
</evidence>
<evidence type="ECO:0000259" key="5">
    <source>
        <dbReference type="PROSITE" id="PS50111"/>
    </source>
</evidence>
<dbReference type="AlphaFoldDB" id="A0A562BPX0"/>
<dbReference type="Pfam" id="PF00015">
    <property type="entry name" value="MCPsignal"/>
    <property type="match status" value="1"/>
</dbReference>
<dbReference type="PROSITE" id="PS50111">
    <property type="entry name" value="CHEMOTAXIS_TRANSDUC_2"/>
    <property type="match status" value="1"/>
</dbReference>
<dbReference type="SMART" id="SM00304">
    <property type="entry name" value="HAMP"/>
    <property type="match status" value="1"/>
</dbReference>
<dbReference type="FunFam" id="1.10.287.950:FF:000001">
    <property type="entry name" value="Methyl-accepting chemotaxis sensory transducer"/>
    <property type="match status" value="1"/>
</dbReference>
<evidence type="ECO:0000256" key="4">
    <source>
        <dbReference type="PROSITE-ProRule" id="PRU00284"/>
    </source>
</evidence>
<organism evidence="7 8">
    <name type="scientific">Cupriavidus gilardii J11</name>
    <dbReference type="NCBI Taxonomy" id="936133"/>
    <lineage>
        <taxon>Bacteria</taxon>
        <taxon>Pseudomonadati</taxon>
        <taxon>Pseudomonadota</taxon>
        <taxon>Betaproteobacteria</taxon>
        <taxon>Burkholderiales</taxon>
        <taxon>Burkholderiaceae</taxon>
        <taxon>Cupriavidus</taxon>
    </lineage>
</organism>
<dbReference type="GO" id="GO:0006935">
    <property type="term" value="P:chemotaxis"/>
    <property type="evidence" value="ECO:0007669"/>
    <property type="project" value="TreeGrafter"/>
</dbReference>
<gene>
    <name evidence="7" type="ORF">L602_001800000350</name>
</gene>
<sequence>MLENVSIRTRLAAAFVVVLLLAGTALGIGIARLRAFEAAAQGPAAMQGADAARLADESATARMLMLVLGAGAVLAAAGCAYGIARGIEQPLSEAVYIAETVAAGDLSQEFETERGGDFGRLLGGMGKMEDMLTDLVARIKASSDAIGVASQQIAAGNLDLSQRTEEQAATLRETASSMSELTGMVARNTDRARSANGLAESASRIAERGGEVMHDVVKTMDAITRSSQKVTDIIEVIEGIAFQTNILALNAAVEAARAGEQGRGFAVVAGEVRTLAQRSAAAAREIKGMIEDSAQQVVSGSTLVGQAGDTMQEIVDVVRRVTGLLGEIAAASEQQSSGIAHVDEAMRQMDAVTQQNASLVSEAASTSTSLAEQARQLQRVVGEFKLDAQPEVVPQRAFVPRLATVGRG</sequence>
<dbReference type="PANTHER" id="PTHR43531:SF14">
    <property type="entry name" value="METHYL-ACCEPTING CHEMOTAXIS PROTEIN I-RELATED"/>
    <property type="match status" value="1"/>
</dbReference>
<dbReference type="GO" id="GO:0005886">
    <property type="term" value="C:plasma membrane"/>
    <property type="evidence" value="ECO:0007669"/>
    <property type="project" value="TreeGrafter"/>
</dbReference>
<feature type="domain" description="HAMP" evidence="6">
    <location>
        <begin position="85"/>
        <end position="137"/>
    </location>
</feature>
<dbReference type="SUPFAM" id="SSF58104">
    <property type="entry name" value="Methyl-accepting chemotaxis protein (MCP) signaling domain"/>
    <property type="match status" value="1"/>
</dbReference>
<dbReference type="GO" id="GO:0007165">
    <property type="term" value="P:signal transduction"/>
    <property type="evidence" value="ECO:0007669"/>
    <property type="project" value="UniProtKB-KW"/>
</dbReference>
<dbReference type="Gene3D" id="1.10.287.950">
    <property type="entry name" value="Methyl-accepting chemotaxis protein"/>
    <property type="match status" value="1"/>
</dbReference>
<reference evidence="7 8" key="1">
    <citation type="submission" date="2019-07" db="EMBL/GenBank/DDBJ databases">
        <title>Genome sequencing of lignin-degrading bacterial isolates.</title>
        <authorList>
            <person name="Gladden J."/>
        </authorList>
    </citation>
    <scope>NUCLEOTIDE SEQUENCE [LARGE SCALE GENOMIC DNA]</scope>
    <source>
        <strain evidence="7 8">J11</strain>
    </source>
</reference>
<keyword evidence="2" id="KW-0488">Methylation</keyword>
<name>A0A562BPX0_9BURK</name>
<dbReference type="SMART" id="SM00283">
    <property type="entry name" value="MA"/>
    <property type="match status" value="1"/>
</dbReference>
<dbReference type="InterPro" id="IPR051310">
    <property type="entry name" value="MCP_chemotaxis"/>
</dbReference>
<dbReference type="CDD" id="cd11386">
    <property type="entry name" value="MCP_signal"/>
    <property type="match status" value="1"/>
</dbReference>
<feature type="domain" description="Methyl-accepting transducer" evidence="5">
    <location>
        <begin position="142"/>
        <end position="371"/>
    </location>
</feature>
<dbReference type="InterPro" id="IPR003660">
    <property type="entry name" value="HAMP_dom"/>
</dbReference>
<evidence type="ECO:0000259" key="6">
    <source>
        <dbReference type="PROSITE" id="PS50885"/>
    </source>
</evidence>
<keyword evidence="8" id="KW-1185">Reference proteome</keyword>
<dbReference type="EMBL" id="VLJN01000010">
    <property type="protein sequence ID" value="TWG87227.1"/>
    <property type="molecule type" value="Genomic_DNA"/>
</dbReference>
<dbReference type="InterPro" id="IPR004089">
    <property type="entry name" value="MCPsignal_dom"/>
</dbReference>
<evidence type="ECO:0000313" key="7">
    <source>
        <dbReference type="EMBL" id="TWG87227.1"/>
    </source>
</evidence>
<dbReference type="PANTHER" id="PTHR43531">
    <property type="entry name" value="PROTEIN ICFG"/>
    <property type="match status" value="1"/>
</dbReference>
<accession>A0A562BPX0</accession>
<protein>
    <submittedName>
        <fullName evidence="7">Methyl-accepting chemotaxis protein</fullName>
    </submittedName>
</protein>
<comment type="caution">
    <text evidence="7">The sequence shown here is derived from an EMBL/GenBank/DDBJ whole genome shotgun (WGS) entry which is preliminary data.</text>
</comment>
<dbReference type="Proteomes" id="UP000318141">
    <property type="component" value="Unassembled WGS sequence"/>
</dbReference>
<comment type="subcellular location">
    <subcellularLocation>
        <location evidence="1">Membrane</location>
    </subcellularLocation>
</comment>
<comment type="similarity">
    <text evidence="3">Belongs to the methyl-accepting chemotaxis (MCP) protein family.</text>
</comment>
<evidence type="ECO:0000313" key="8">
    <source>
        <dbReference type="Proteomes" id="UP000318141"/>
    </source>
</evidence>
<evidence type="ECO:0000256" key="1">
    <source>
        <dbReference type="ARBA" id="ARBA00004370"/>
    </source>
</evidence>
<dbReference type="PROSITE" id="PS50885">
    <property type="entry name" value="HAMP"/>
    <property type="match status" value="1"/>
</dbReference>
<dbReference type="OrthoDB" id="9763018at2"/>